<dbReference type="EMBL" id="JAQMWT010000621">
    <property type="protein sequence ID" value="KAJ8598900.1"/>
    <property type="molecule type" value="Genomic_DNA"/>
</dbReference>
<organism evidence="4 5">
    <name type="scientific">Chrysophaeum taylorii</name>
    <dbReference type="NCBI Taxonomy" id="2483200"/>
    <lineage>
        <taxon>Eukaryota</taxon>
        <taxon>Sar</taxon>
        <taxon>Stramenopiles</taxon>
        <taxon>Ochrophyta</taxon>
        <taxon>Pelagophyceae</taxon>
        <taxon>Pelagomonadales</taxon>
        <taxon>Pelagomonadaceae</taxon>
        <taxon>Chrysophaeum</taxon>
    </lineage>
</organism>
<evidence type="ECO:0000313" key="5">
    <source>
        <dbReference type="Proteomes" id="UP001230188"/>
    </source>
</evidence>
<dbReference type="AlphaFoldDB" id="A0AAD7U6T5"/>
<evidence type="ECO:0000256" key="1">
    <source>
        <dbReference type="ARBA" id="ARBA00022737"/>
    </source>
</evidence>
<feature type="region of interest" description="Disordered" evidence="3">
    <location>
        <begin position="46"/>
        <end position="109"/>
    </location>
</feature>
<keyword evidence="1" id="KW-0677">Repeat</keyword>
<feature type="compositionally biased region" description="Low complexity" evidence="3">
    <location>
        <begin position="52"/>
        <end position="68"/>
    </location>
</feature>
<sequence length="373" mass="41779">MRRAGVCRPETHVRHLRDLDASTRAPVGRVSRRIYDDLMSRREFDQYARQVSTTSTSTTTERSSLSTPPGRPPPPSLLEEDRKRVAYKPERFGPPGLAPPRTGVAESEGNDRFHAYDGAWRDGMMEGGGIYRFSDGTYEGHFKEGVPDGEGAASYPGGGRYVGTWQRGRYQGSGTMRYASGSVYAGSWKEGRRHGRGVLTTSGGLRYRGEFQNGRFHGRGELFSESTGFRFTGTFHRGFINGPGTLETPEGKTETRIWSKYGGFTLKQLADTLRDEEAAEEARIRKERRDLFGVRAHIRLLDEVEKVRHRIATLRAEEKAEAERAERAKIREREAKMKEAREQAIEDLARASDARAGIVRLPSHSSSSSSSDE</sequence>
<feature type="coiled-coil region" evidence="2">
    <location>
        <begin position="270"/>
        <end position="347"/>
    </location>
</feature>
<evidence type="ECO:0000256" key="2">
    <source>
        <dbReference type="SAM" id="Coils"/>
    </source>
</evidence>
<dbReference type="InterPro" id="IPR003409">
    <property type="entry name" value="MORN"/>
</dbReference>
<proteinExistence type="predicted"/>
<dbReference type="PANTHER" id="PTHR43215">
    <property type="entry name" value="RADIAL SPOKE HEAD 1 HOMOLOG"/>
    <property type="match status" value="1"/>
</dbReference>
<dbReference type="SMART" id="SM00698">
    <property type="entry name" value="MORN"/>
    <property type="match status" value="6"/>
</dbReference>
<comment type="caution">
    <text evidence="4">The sequence shown here is derived from an EMBL/GenBank/DDBJ whole genome shotgun (WGS) entry which is preliminary data.</text>
</comment>
<keyword evidence="2" id="KW-0175">Coiled coil</keyword>
<dbReference type="Pfam" id="PF02493">
    <property type="entry name" value="MORN"/>
    <property type="match status" value="6"/>
</dbReference>
<protein>
    <submittedName>
        <fullName evidence="4">Uncharacterized protein</fullName>
    </submittedName>
</protein>
<dbReference type="Gene3D" id="2.20.110.10">
    <property type="entry name" value="Histone H3 K4-specific methyltransferase SET7/9 N-terminal domain"/>
    <property type="match status" value="2"/>
</dbReference>
<dbReference type="Proteomes" id="UP001230188">
    <property type="component" value="Unassembled WGS sequence"/>
</dbReference>
<evidence type="ECO:0000313" key="4">
    <source>
        <dbReference type="EMBL" id="KAJ8598900.1"/>
    </source>
</evidence>
<name>A0AAD7U6T5_9STRA</name>
<dbReference type="PANTHER" id="PTHR43215:SF14">
    <property type="entry name" value="RADIAL SPOKE HEAD 1 HOMOLOG"/>
    <property type="match status" value="1"/>
</dbReference>
<evidence type="ECO:0000256" key="3">
    <source>
        <dbReference type="SAM" id="MobiDB-lite"/>
    </source>
</evidence>
<accession>A0AAD7U6T5</accession>
<gene>
    <name evidence="4" type="ORF">CTAYLR_010749</name>
</gene>
<keyword evidence="5" id="KW-1185">Reference proteome</keyword>
<dbReference type="SUPFAM" id="SSF82185">
    <property type="entry name" value="Histone H3 K4-specific methyltransferase SET7/9 N-terminal domain"/>
    <property type="match status" value="2"/>
</dbReference>
<reference evidence="4" key="1">
    <citation type="submission" date="2023-01" db="EMBL/GenBank/DDBJ databases">
        <title>Metagenome sequencing of chrysophaentin producing Chrysophaeum taylorii.</title>
        <authorList>
            <person name="Davison J."/>
            <person name="Bewley C."/>
        </authorList>
    </citation>
    <scope>NUCLEOTIDE SEQUENCE</scope>
    <source>
        <strain evidence="4">NIES-1699</strain>
    </source>
</reference>
<feature type="compositionally biased region" description="Basic and acidic residues" evidence="3">
    <location>
        <begin position="79"/>
        <end position="91"/>
    </location>
</feature>